<dbReference type="EMBL" id="GAIX01000165">
    <property type="protein sequence ID" value="JAA92395.1"/>
    <property type="molecule type" value="Transcribed_RNA"/>
</dbReference>
<sequence>MPAGWQPCWKMAGSVGAKVPRRERRQRLPARRYRECRMQNRFRLTLTLHFAIFEAAFRNNKKTCVLTYLRS</sequence>
<accession>S4PS82</accession>
<evidence type="ECO:0000313" key="1">
    <source>
        <dbReference type="EMBL" id="JAA92395.1"/>
    </source>
</evidence>
<proteinExistence type="predicted"/>
<name>S4PS82_9NEOP</name>
<dbReference type="AlphaFoldDB" id="S4PS82"/>
<organism evidence="1">
    <name type="scientific">Pararge aegeria</name>
    <name type="common">speckled wood butterfly</name>
    <dbReference type="NCBI Taxonomy" id="116150"/>
    <lineage>
        <taxon>Eukaryota</taxon>
        <taxon>Metazoa</taxon>
        <taxon>Ecdysozoa</taxon>
        <taxon>Arthropoda</taxon>
        <taxon>Hexapoda</taxon>
        <taxon>Insecta</taxon>
        <taxon>Pterygota</taxon>
        <taxon>Neoptera</taxon>
        <taxon>Endopterygota</taxon>
        <taxon>Lepidoptera</taxon>
        <taxon>Glossata</taxon>
        <taxon>Ditrysia</taxon>
        <taxon>Papilionoidea</taxon>
        <taxon>Nymphalidae</taxon>
        <taxon>Satyrinae</taxon>
        <taxon>Satyrini</taxon>
        <taxon>Parargina</taxon>
        <taxon>Pararge</taxon>
    </lineage>
</organism>
<reference evidence="1" key="2">
    <citation type="submission" date="2013-05" db="EMBL/GenBank/DDBJ databases">
        <authorList>
            <person name="Carter J.-M."/>
            <person name="Baker S.C."/>
            <person name="Pink R."/>
            <person name="Carter D.R.F."/>
            <person name="Collins A."/>
            <person name="Tomlin J."/>
            <person name="Gibbs M."/>
            <person name="Breuker C.J."/>
        </authorList>
    </citation>
    <scope>NUCLEOTIDE SEQUENCE</scope>
    <source>
        <tissue evidence="1">Ovary</tissue>
    </source>
</reference>
<protein>
    <submittedName>
        <fullName evidence="1">Uncharacterized protein</fullName>
    </submittedName>
</protein>
<reference evidence="1" key="1">
    <citation type="journal article" date="2013" name="BMC Genomics">
        <title>Unscrambling butterfly oogenesis.</title>
        <authorList>
            <person name="Carter J.M."/>
            <person name="Baker S.C."/>
            <person name="Pink R."/>
            <person name="Carter D.R."/>
            <person name="Collins A."/>
            <person name="Tomlin J."/>
            <person name="Gibbs M."/>
            <person name="Breuker C.J."/>
        </authorList>
    </citation>
    <scope>NUCLEOTIDE SEQUENCE</scope>
    <source>
        <tissue evidence="1">Ovary</tissue>
    </source>
</reference>